<dbReference type="InterPro" id="IPR008030">
    <property type="entry name" value="NmrA-like"/>
</dbReference>
<protein>
    <recommendedName>
        <fullName evidence="1">NmrA-like domain-containing protein</fullName>
    </recommendedName>
</protein>
<dbReference type="Proteomes" id="UP000467840">
    <property type="component" value="Chromosome 14"/>
</dbReference>
<dbReference type="InterPro" id="IPR036291">
    <property type="entry name" value="NAD(P)-bd_dom_sf"/>
</dbReference>
<dbReference type="GO" id="GO:0009807">
    <property type="term" value="P:lignan biosynthetic process"/>
    <property type="evidence" value="ECO:0007669"/>
    <property type="project" value="UniProtKB-ARBA"/>
</dbReference>
<comment type="caution">
    <text evidence="2">The sequence shown here is derived from an EMBL/GenBank/DDBJ whole genome shotgun (WGS) entry which is preliminary data.</text>
</comment>
<name>A0A6A6MCB6_HEVBR</name>
<gene>
    <name evidence="2" type="ORF">GH714_005391</name>
</gene>
<organism evidence="2 3">
    <name type="scientific">Hevea brasiliensis</name>
    <name type="common">Para rubber tree</name>
    <name type="synonym">Siphonia brasiliensis</name>
    <dbReference type="NCBI Taxonomy" id="3981"/>
    <lineage>
        <taxon>Eukaryota</taxon>
        <taxon>Viridiplantae</taxon>
        <taxon>Streptophyta</taxon>
        <taxon>Embryophyta</taxon>
        <taxon>Tracheophyta</taxon>
        <taxon>Spermatophyta</taxon>
        <taxon>Magnoliopsida</taxon>
        <taxon>eudicotyledons</taxon>
        <taxon>Gunneridae</taxon>
        <taxon>Pentapetalae</taxon>
        <taxon>rosids</taxon>
        <taxon>fabids</taxon>
        <taxon>Malpighiales</taxon>
        <taxon>Euphorbiaceae</taxon>
        <taxon>Crotonoideae</taxon>
        <taxon>Micrandreae</taxon>
        <taxon>Hevea</taxon>
    </lineage>
</organism>
<dbReference type="Gene3D" id="3.40.50.720">
    <property type="entry name" value="NAD(P)-binding Rossmann-like Domain"/>
    <property type="match status" value="2"/>
</dbReference>
<sequence length="642" mass="72072">MRNAIKQPMNFHKRLVPIIYKFWFFEVGELNRVELRRIGELSLRGFQKRRDVRKCGDLGEVVIGEKGKEKGRDSGGICLDVEPKKHVKSYVDLYSSLGWDSLVCHSQFLNMFFPEKAEALAFDILNILTEELKIKSCPLVFASFSGGPKACMYKVLQIIEGKCKLQLNLDDCRLVRDCISGYIYDSSPVDFTSDMGRRFLVHPSVLKISHTPRVLSWMVNVISDGLDAVFLNRFESLRAEYWQTLAWGPHIILCSESDELASYQVICNFTQRLQELGGDVKFVTMSGSSCHYRVYPIDYKAAVTELLGKAAAVYSQRTQRLEGERLVVEGTHDEVSEPIGDLRKAVASPNKSFLGVPIQPSDHFCMPSSVGYYEGRDVGSLQDEHKEGVIHLHSPPSINAHGVLGQILFDVCVPKNVEDWDVRTKGYRRLPLLWLVSPLRKKCTVLSKFLLDMKYAKDPLQSPLRMSGYLGGRLCHALLEQGHSVRALVRHTSDLSVLPSSSTDGNFELAYGDVTDYRSLLDAFSGCLVIFHTAALVEPWLPDPSKFFSVHPEKVFCSEYERSKVIADKIALQSAADGLPIVVVYPGVIYGPGKLSTGNIVAQLTVNVLRHQWAYSCEKAKVDLDYNPRSLQEGLKEMSSIS</sequence>
<proteinExistence type="predicted"/>
<dbReference type="Pfam" id="PF05705">
    <property type="entry name" value="DUF829"/>
    <property type="match status" value="1"/>
</dbReference>
<reference evidence="2 3" key="1">
    <citation type="journal article" date="2020" name="Mol. Plant">
        <title>The Chromosome-Based Rubber Tree Genome Provides New Insights into Spurge Genome Evolution and Rubber Biosynthesis.</title>
        <authorList>
            <person name="Liu J."/>
            <person name="Shi C."/>
            <person name="Shi C.C."/>
            <person name="Li W."/>
            <person name="Zhang Q.J."/>
            <person name="Zhang Y."/>
            <person name="Li K."/>
            <person name="Lu H.F."/>
            <person name="Shi C."/>
            <person name="Zhu S.T."/>
            <person name="Xiao Z.Y."/>
            <person name="Nan H."/>
            <person name="Yue Y."/>
            <person name="Zhu X.G."/>
            <person name="Wu Y."/>
            <person name="Hong X.N."/>
            <person name="Fan G.Y."/>
            <person name="Tong Y."/>
            <person name="Zhang D."/>
            <person name="Mao C.L."/>
            <person name="Liu Y.L."/>
            <person name="Hao S.J."/>
            <person name="Liu W.Q."/>
            <person name="Lv M.Q."/>
            <person name="Zhang H.B."/>
            <person name="Liu Y."/>
            <person name="Hu-Tang G.R."/>
            <person name="Wang J.P."/>
            <person name="Wang J.H."/>
            <person name="Sun Y.H."/>
            <person name="Ni S.B."/>
            <person name="Chen W.B."/>
            <person name="Zhang X.C."/>
            <person name="Jiao Y.N."/>
            <person name="Eichler E.E."/>
            <person name="Li G.H."/>
            <person name="Liu X."/>
            <person name="Gao L.Z."/>
        </authorList>
    </citation>
    <scope>NUCLEOTIDE SEQUENCE [LARGE SCALE GENOMIC DNA]</scope>
    <source>
        <strain evidence="3">cv. GT1</strain>
        <tissue evidence="2">Leaf</tissue>
    </source>
</reference>
<dbReference type="EMBL" id="JAAGAX010000006">
    <property type="protein sequence ID" value="KAF2309856.1"/>
    <property type="molecule type" value="Genomic_DNA"/>
</dbReference>
<dbReference type="AlphaFoldDB" id="A0A6A6MCB6"/>
<accession>A0A6A6MCB6</accession>
<dbReference type="PANTHER" id="PTHR12265">
    <property type="entry name" value="TRANSMEMBRANE PROTEIN 53"/>
    <property type="match status" value="1"/>
</dbReference>
<feature type="domain" description="NmrA-like" evidence="1">
    <location>
        <begin position="467"/>
        <end position="534"/>
    </location>
</feature>
<evidence type="ECO:0000259" key="1">
    <source>
        <dbReference type="Pfam" id="PF05368"/>
    </source>
</evidence>
<keyword evidence="3" id="KW-1185">Reference proteome</keyword>
<dbReference type="PANTHER" id="PTHR12265:SF0">
    <property type="entry name" value="EXPRESSED PROTEIN"/>
    <property type="match status" value="1"/>
</dbReference>
<dbReference type="Pfam" id="PF05368">
    <property type="entry name" value="NmrA"/>
    <property type="match status" value="1"/>
</dbReference>
<evidence type="ECO:0000313" key="2">
    <source>
        <dbReference type="EMBL" id="KAF2309856.1"/>
    </source>
</evidence>
<evidence type="ECO:0000313" key="3">
    <source>
        <dbReference type="Proteomes" id="UP000467840"/>
    </source>
</evidence>
<dbReference type="SUPFAM" id="SSF51735">
    <property type="entry name" value="NAD(P)-binding Rossmann-fold domains"/>
    <property type="match status" value="1"/>
</dbReference>
<dbReference type="InterPro" id="IPR008547">
    <property type="entry name" value="DUF829_TMEM53"/>
</dbReference>